<dbReference type="CDD" id="cd07576">
    <property type="entry name" value="R-amidase_like"/>
    <property type="match status" value="1"/>
</dbReference>
<keyword evidence="2 4" id="KW-0378">Hydrolase</keyword>
<reference evidence="4 5" key="1">
    <citation type="submission" date="2020-08" db="EMBL/GenBank/DDBJ databases">
        <title>Genomic Encyclopedia of Type Strains, Phase IV (KMG-V): Genome sequencing to study the core and pangenomes of soil and plant-associated prokaryotes.</title>
        <authorList>
            <person name="Whitman W."/>
        </authorList>
    </citation>
    <scope>NUCLEOTIDE SEQUENCE [LARGE SCALE GENOMIC DNA]</scope>
    <source>
        <strain evidence="4 5">SEMIA 4084</strain>
    </source>
</reference>
<evidence type="ECO:0000313" key="5">
    <source>
        <dbReference type="Proteomes" id="UP000585507"/>
    </source>
</evidence>
<feature type="domain" description="CN hydrolase" evidence="3">
    <location>
        <begin position="2"/>
        <end position="240"/>
    </location>
</feature>
<dbReference type="PROSITE" id="PS01227">
    <property type="entry name" value="UPF0012"/>
    <property type="match status" value="1"/>
</dbReference>
<comment type="similarity">
    <text evidence="1">Belongs to the carbon-nitrogen hydrolase superfamily. NIT1/NIT2 family.</text>
</comment>
<evidence type="ECO:0000256" key="2">
    <source>
        <dbReference type="ARBA" id="ARBA00022801"/>
    </source>
</evidence>
<protein>
    <submittedName>
        <fullName evidence="4">Putative amidohydrolase</fullName>
    </submittedName>
</protein>
<sequence>MITLAALQMRSESGDVAANLARIGEAARDAAGKGASLLITPELGLTGYGAGDIISDLAEPANGPLVRRLQAISTATGVAVIAGFAERAGPEVFNSAVYVDGAAEPVVYRKSHLYGAYERALFAAAAPSAVLFTHRGVKCGMLICYDVEFPENVRRLALAGADAVLVPTALPAGYSGTFIADHMIQTRAFENQVFVAYVNHCGADERFTFAGSSRIAAPDGSLLAGAASHGETLMIVTVDPAVFDVSRSENTYLSDLQRQA</sequence>
<comment type="caution">
    <text evidence="4">The sequence shown here is derived from an EMBL/GenBank/DDBJ whole genome shotgun (WGS) entry which is preliminary data.</text>
</comment>
<dbReference type="AlphaFoldDB" id="A0A7W8U7W5"/>
<dbReference type="InterPro" id="IPR044083">
    <property type="entry name" value="RamA-like"/>
</dbReference>
<organism evidence="4 5">
    <name type="scientific">Rhizobium giardinii</name>
    <dbReference type="NCBI Taxonomy" id="56731"/>
    <lineage>
        <taxon>Bacteria</taxon>
        <taxon>Pseudomonadati</taxon>
        <taxon>Pseudomonadota</taxon>
        <taxon>Alphaproteobacteria</taxon>
        <taxon>Hyphomicrobiales</taxon>
        <taxon>Rhizobiaceae</taxon>
        <taxon>Rhizobium/Agrobacterium group</taxon>
        <taxon>Rhizobium</taxon>
    </lineage>
</organism>
<keyword evidence="5" id="KW-1185">Reference proteome</keyword>
<dbReference type="Pfam" id="PF00795">
    <property type="entry name" value="CN_hydrolase"/>
    <property type="match status" value="1"/>
</dbReference>
<dbReference type="InterPro" id="IPR050345">
    <property type="entry name" value="Aliph_Amidase/BUP"/>
</dbReference>
<name>A0A7W8U7W5_9HYPH</name>
<dbReference type="InterPro" id="IPR036526">
    <property type="entry name" value="C-N_Hydrolase_sf"/>
</dbReference>
<dbReference type="InterPro" id="IPR001110">
    <property type="entry name" value="UPF0012_CS"/>
</dbReference>
<dbReference type="Gene3D" id="3.60.110.10">
    <property type="entry name" value="Carbon-nitrogen hydrolase"/>
    <property type="match status" value="1"/>
</dbReference>
<dbReference type="SUPFAM" id="SSF56317">
    <property type="entry name" value="Carbon-nitrogen hydrolase"/>
    <property type="match status" value="1"/>
</dbReference>
<proteinExistence type="inferred from homology"/>
<dbReference type="RefSeq" id="WP_018326715.1">
    <property type="nucleotide sequence ID" value="NZ_JACHBK010000002.1"/>
</dbReference>
<dbReference type="GO" id="GO:0016811">
    <property type="term" value="F:hydrolase activity, acting on carbon-nitrogen (but not peptide) bonds, in linear amides"/>
    <property type="evidence" value="ECO:0007669"/>
    <property type="project" value="TreeGrafter"/>
</dbReference>
<evidence type="ECO:0000256" key="1">
    <source>
        <dbReference type="ARBA" id="ARBA00010613"/>
    </source>
</evidence>
<dbReference type="InterPro" id="IPR003010">
    <property type="entry name" value="C-N_Hydrolase"/>
</dbReference>
<gene>
    <name evidence="4" type="ORF">GGD55_001150</name>
</gene>
<dbReference type="Proteomes" id="UP000585507">
    <property type="component" value="Unassembled WGS sequence"/>
</dbReference>
<dbReference type="EMBL" id="JACHBK010000002">
    <property type="protein sequence ID" value="MBB5534479.1"/>
    <property type="molecule type" value="Genomic_DNA"/>
</dbReference>
<dbReference type="PROSITE" id="PS50263">
    <property type="entry name" value="CN_HYDROLASE"/>
    <property type="match status" value="1"/>
</dbReference>
<evidence type="ECO:0000313" key="4">
    <source>
        <dbReference type="EMBL" id="MBB5534479.1"/>
    </source>
</evidence>
<dbReference type="PANTHER" id="PTHR43674:SF2">
    <property type="entry name" value="BETA-UREIDOPROPIONASE"/>
    <property type="match status" value="1"/>
</dbReference>
<dbReference type="PANTHER" id="PTHR43674">
    <property type="entry name" value="NITRILASE C965.09-RELATED"/>
    <property type="match status" value="1"/>
</dbReference>
<accession>A0A7W8U7W5</accession>
<evidence type="ECO:0000259" key="3">
    <source>
        <dbReference type="PROSITE" id="PS50263"/>
    </source>
</evidence>